<dbReference type="InterPro" id="IPR001638">
    <property type="entry name" value="Solute-binding_3/MltF_N"/>
</dbReference>
<comment type="similarity">
    <text evidence="1">Belongs to the bacterial solute-binding protein 3 family.</text>
</comment>
<evidence type="ECO:0000256" key="4">
    <source>
        <dbReference type="SAM" id="SignalP"/>
    </source>
</evidence>
<dbReference type="SUPFAM" id="SSF53850">
    <property type="entry name" value="Periplasmic binding protein-like II"/>
    <property type="match status" value="1"/>
</dbReference>
<feature type="domain" description="Solute-binding protein family 3/N-terminal" evidence="5">
    <location>
        <begin position="46"/>
        <end position="278"/>
    </location>
</feature>
<sequence length="307" mass="33783">MAQWRGSAWCAGLAGAATLALPLLLAQAAHAQVAQPTLEKIQAANAMVIGYRETSVPFSFVDENGNVSGFSQDICNRVIDAVKARTHRPNLAVRFVLVTSQNRIPLVQNGTVDLECGVTTNLQARHSQVTFSDTFFVATTRLLTRKDSGIRDFPDLAGKTVLTNQGTTSERILRRMNLEKHMNMQVISAKDYRQGRAILESGRAVAYMMDDVLLAGTRSLTAHPSDWVIVGTPQSREAYAFMLRNGDPAFQQLVNDTMSALMKSGQMEALYTKWFNQPVPPKGVNFGFPMSDMLRALYAAPNDRALD</sequence>
<evidence type="ECO:0000313" key="7">
    <source>
        <dbReference type="Proteomes" id="UP000030460"/>
    </source>
</evidence>
<evidence type="ECO:0000313" key="6">
    <source>
        <dbReference type="EMBL" id="NLP60441.1"/>
    </source>
</evidence>
<keyword evidence="3 4" id="KW-0732">Signal</keyword>
<dbReference type="SMART" id="SM00062">
    <property type="entry name" value="PBPb"/>
    <property type="match status" value="1"/>
</dbReference>
<dbReference type="EMBL" id="JTDB02000001">
    <property type="protein sequence ID" value="NLP60441.1"/>
    <property type="molecule type" value="Genomic_DNA"/>
</dbReference>
<dbReference type="OrthoDB" id="7240770at2"/>
<evidence type="ECO:0000259" key="5">
    <source>
        <dbReference type="SMART" id="SM00062"/>
    </source>
</evidence>
<dbReference type="AlphaFoldDB" id="A0A8T6Z6Y0"/>
<dbReference type="GO" id="GO:0005576">
    <property type="term" value="C:extracellular region"/>
    <property type="evidence" value="ECO:0007669"/>
    <property type="project" value="TreeGrafter"/>
</dbReference>
<dbReference type="PANTHER" id="PTHR30085">
    <property type="entry name" value="AMINO ACID ABC TRANSPORTER PERMEASE"/>
    <property type="match status" value="1"/>
</dbReference>
<dbReference type="InterPro" id="IPR051455">
    <property type="entry name" value="Bact_solute-bind_prot3"/>
</dbReference>
<evidence type="ECO:0000256" key="1">
    <source>
        <dbReference type="ARBA" id="ARBA00010333"/>
    </source>
</evidence>
<keyword evidence="7" id="KW-1185">Reference proteome</keyword>
<accession>A0A8T6Z6Y0</accession>
<comment type="caution">
    <text evidence="6">The sequence shown here is derived from an EMBL/GenBank/DDBJ whole genome shotgun (WGS) entry which is preliminary data.</text>
</comment>
<dbReference type="Gene3D" id="3.40.190.10">
    <property type="entry name" value="Periplasmic binding protein-like II"/>
    <property type="match status" value="2"/>
</dbReference>
<dbReference type="Proteomes" id="UP000030460">
    <property type="component" value="Unassembled WGS sequence"/>
</dbReference>
<reference evidence="6" key="2">
    <citation type="submission" date="2020-04" db="EMBL/GenBank/DDBJ databases">
        <authorList>
            <person name="Alexandrino P."/>
            <person name="Mendonca T."/>
            <person name="Guaman L."/>
            <person name="Cherix J."/>
            <person name="Lozano-Sakalauskas G."/>
            <person name="Fujita A."/>
            <person name="Filho E.R."/>
            <person name="Long P."/>
            <person name="Padilla G."/>
            <person name="Taciro M.K."/>
            <person name="Gomez J.G."/>
            <person name="Silva L.F."/>
            <person name="Torres M."/>
        </authorList>
    </citation>
    <scope>NUCLEOTIDE SEQUENCE</scope>
    <source>
        <strain evidence="6">LMG 19450</strain>
    </source>
</reference>
<dbReference type="RefSeq" id="WP_084224968.1">
    <property type="nucleotide sequence ID" value="NZ_CADFGF010000002.1"/>
</dbReference>
<organism evidence="6 7">
    <name type="scientific">Paraburkholderia sacchari</name>
    <dbReference type="NCBI Taxonomy" id="159450"/>
    <lineage>
        <taxon>Bacteria</taxon>
        <taxon>Pseudomonadati</taxon>
        <taxon>Pseudomonadota</taxon>
        <taxon>Betaproteobacteria</taxon>
        <taxon>Burkholderiales</taxon>
        <taxon>Burkholderiaceae</taxon>
        <taxon>Paraburkholderia</taxon>
    </lineage>
</organism>
<keyword evidence="2" id="KW-0813">Transport</keyword>
<dbReference type="GO" id="GO:0030288">
    <property type="term" value="C:outer membrane-bounded periplasmic space"/>
    <property type="evidence" value="ECO:0007669"/>
    <property type="project" value="TreeGrafter"/>
</dbReference>
<dbReference type="GO" id="GO:0006865">
    <property type="term" value="P:amino acid transport"/>
    <property type="evidence" value="ECO:0007669"/>
    <property type="project" value="TreeGrafter"/>
</dbReference>
<feature type="chain" id="PRO_5035719329" evidence="4">
    <location>
        <begin position="32"/>
        <end position="307"/>
    </location>
</feature>
<proteinExistence type="inferred from homology"/>
<gene>
    <name evidence="6" type="ORF">NH14_004615</name>
</gene>
<feature type="signal peptide" evidence="4">
    <location>
        <begin position="1"/>
        <end position="31"/>
    </location>
</feature>
<protein>
    <submittedName>
        <fullName evidence="6">Transporter substrate-binding domain-containing protein</fullName>
    </submittedName>
</protein>
<dbReference type="PANTHER" id="PTHR30085:SF2">
    <property type="entry name" value="GLUTAMATE_ASPARTATE IMPORT SOLUTE-BINDING PROTEIN"/>
    <property type="match status" value="1"/>
</dbReference>
<name>A0A8T6Z6Y0_9BURK</name>
<evidence type="ECO:0000256" key="2">
    <source>
        <dbReference type="ARBA" id="ARBA00022448"/>
    </source>
</evidence>
<dbReference type="CDD" id="cd13688">
    <property type="entry name" value="PBP2_GltI_DEBP"/>
    <property type="match status" value="1"/>
</dbReference>
<evidence type="ECO:0000256" key="3">
    <source>
        <dbReference type="ARBA" id="ARBA00022729"/>
    </source>
</evidence>
<dbReference type="Pfam" id="PF00497">
    <property type="entry name" value="SBP_bac_3"/>
    <property type="match status" value="1"/>
</dbReference>
<reference evidence="6" key="1">
    <citation type="journal article" date="2015" name="Genome Announc.">
        <title>Draft Genome Sequence of the Polyhydroxyalkanoate-Producing Bacterium Burkholderia sacchari LMG 19450 Isolated from Brazilian Sugarcane Plantation Soil.</title>
        <authorList>
            <person name="Alexandrino P.M."/>
            <person name="Mendonca T.T."/>
            <person name="Guaman Bautista L.P."/>
            <person name="Cherix J."/>
            <person name="Lozano-Sakalauskas G.C."/>
            <person name="Fujita A."/>
            <person name="Ramos Filho E."/>
            <person name="Long P."/>
            <person name="Padilla G."/>
            <person name="Taciro M.K."/>
            <person name="Gomez J.G."/>
            <person name="Silva L.F."/>
        </authorList>
    </citation>
    <scope>NUCLEOTIDE SEQUENCE</scope>
    <source>
        <strain evidence="6">LMG 19450</strain>
    </source>
</reference>